<dbReference type="PROSITE" id="PS50157">
    <property type="entry name" value="ZINC_FINGER_C2H2_2"/>
    <property type="match status" value="1"/>
</dbReference>
<dbReference type="EMBL" id="CAFZ01000290">
    <property type="protein sequence ID" value="CCA74214.1"/>
    <property type="molecule type" value="Genomic_DNA"/>
</dbReference>
<dbReference type="HOGENOM" id="CLU_897461_0_0_1"/>
<sequence length="310" mass="35093">MHLYLHSAVLSRHRTGIPAEPSTAQETVNVLGAELYFRPGLITSLVESGLLYNTDSTILGSMNTARISRRSPTCDKEEQDTLQASNGRYASPWSHESSISMDLMITISQCASPRLSSSRSISPWSHEEMLEEDDRMHISLPVPNRQHPPSTPLTACNLRSISFDESENLSLLFSSQQEYRQSRPRQEQAPSVEMNSVDDTKIPSRSTTLRKPRSKAISPQQSLQTSPNKRAREEVDENDTPRKRRSRENSSINTSTIEPKPPRLIRAEHFGNTRFKCRLCPFSYRDKQGLSRHWRTHALDEFACPVATSS</sequence>
<protein>
    <recommendedName>
        <fullName evidence="3">C2H2-type domain-containing protein</fullName>
    </recommendedName>
</protein>
<dbReference type="GO" id="GO:0008270">
    <property type="term" value="F:zinc ion binding"/>
    <property type="evidence" value="ECO:0007669"/>
    <property type="project" value="UniProtKB-KW"/>
</dbReference>
<keyword evidence="1" id="KW-0863">Zinc-finger</keyword>
<keyword evidence="1" id="KW-0479">Metal-binding</keyword>
<dbReference type="InParanoid" id="G4TSC1"/>
<feature type="domain" description="C2H2-type" evidence="3">
    <location>
        <begin position="275"/>
        <end position="302"/>
    </location>
</feature>
<proteinExistence type="predicted"/>
<keyword evidence="5" id="KW-1185">Reference proteome</keyword>
<dbReference type="Proteomes" id="UP000007148">
    <property type="component" value="Unassembled WGS sequence"/>
</dbReference>
<reference evidence="4 5" key="1">
    <citation type="journal article" date="2011" name="PLoS Pathog.">
        <title>Endophytic Life Strategies Decoded by Genome and Transcriptome Analyses of the Mutualistic Root Symbiont Piriformospora indica.</title>
        <authorList>
            <person name="Zuccaro A."/>
            <person name="Lahrmann U."/>
            <person name="Guldener U."/>
            <person name="Langen G."/>
            <person name="Pfiffi S."/>
            <person name="Biedenkopf D."/>
            <person name="Wong P."/>
            <person name="Samans B."/>
            <person name="Grimm C."/>
            <person name="Basiewicz M."/>
            <person name="Murat C."/>
            <person name="Martin F."/>
            <person name="Kogel K.H."/>
        </authorList>
    </citation>
    <scope>NUCLEOTIDE SEQUENCE [LARGE SCALE GENOMIC DNA]</scope>
    <source>
        <strain evidence="4 5">DSM 11827</strain>
    </source>
</reference>
<dbReference type="SMART" id="SM00355">
    <property type="entry name" value="ZnF_C2H2"/>
    <property type="match status" value="1"/>
</dbReference>
<dbReference type="InterPro" id="IPR036236">
    <property type="entry name" value="Znf_C2H2_sf"/>
</dbReference>
<accession>G4TSC1</accession>
<feature type="compositionally biased region" description="Polar residues" evidence="2">
    <location>
        <begin position="217"/>
        <end position="228"/>
    </location>
</feature>
<dbReference type="PROSITE" id="PS00028">
    <property type="entry name" value="ZINC_FINGER_C2H2_1"/>
    <property type="match status" value="1"/>
</dbReference>
<evidence type="ECO:0000313" key="4">
    <source>
        <dbReference type="EMBL" id="CCA74214.1"/>
    </source>
</evidence>
<dbReference type="AlphaFoldDB" id="G4TSC1"/>
<gene>
    <name evidence="4" type="ORF">PIIN_08167</name>
</gene>
<evidence type="ECO:0000256" key="1">
    <source>
        <dbReference type="PROSITE-ProRule" id="PRU00042"/>
    </source>
</evidence>
<keyword evidence="1" id="KW-0862">Zinc</keyword>
<name>G4TSC1_SERID</name>
<evidence type="ECO:0000256" key="2">
    <source>
        <dbReference type="SAM" id="MobiDB-lite"/>
    </source>
</evidence>
<dbReference type="InterPro" id="IPR013087">
    <property type="entry name" value="Znf_C2H2_type"/>
</dbReference>
<organism evidence="4 5">
    <name type="scientific">Serendipita indica (strain DSM 11827)</name>
    <name type="common">Root endophyte fungus</name>
    <name type="synonym">Piriformospora indica</name>
    <dbReference type="NCBI Taxonomy" id="1109443"/>
    <lineage>
        <taxon>Eukaryota</taxon>
        <taxon>Fungi</taxon>
        <taxon>Dikarya</taxon>
        <taxon>Basidiomycota</taxon>
        <taxon>Agaricomycotina</taxon>
        <taxon>Agaricomycetes</taxon>
        <taxon>Sebacinales</taxon>
        <taxon>Serendipitaceae</taxon>
        <taxon>Serendipita</taxon>
    </lineage>
</organism>
<evidence type="ECO:0000313" key="5">
    <source>
        <dbReference type="Proteomes" id="UP000007148"/>
    </source>
</evidence>
<feature type="region of interest" description="Disordered" evidence="2">
    <location>
        <begin position="176"/>
        <end position="263"/>
    </location>
</feature>
<dbReference type="SUPFAM" id="SSF57667">
    <property type="entry name" value="beta-beta-alpha zinc fingers"/>
    <property type="match status" value="1"/>
</dbReference>
<comment type="caution">
    <text evidence="4">The sequence shown here is derived from an EMBL/GenBank/DDBJ whole genome shotgun (WGS) entry which is preliminary data.</text>
</comment>
<evidence type="ECO:0000259" key="3">
    <source>
        <dbReference type="PROSITE" id="PS50157"/>
    </source>
</evidence>